<dbReference type="AlphaFoldDB" id="A0A1X7IIA7"/>
<dbReference type="Proteomes" id="UP000193244">
    <property type="component" value="Unassembled WGS sequence"/>
</dbReference>
<comment type="similarity">
    <text evidence="2">Belongs to the TMEM175 family.</text>
</comment>
<keyword evidence="5 13" id="KW-0812">Transmembrane</keyword>
<proteinExistence type="inferred from homology"/>
<keyword evidence="6" id="KW-0631">Potassium channel</keyword>
<organism evidence="14 15">
    <name type="scientific">Agreia pratensis</name>
    <dbReference type="NCBI Taxonomy" id="150121"/>
    <lineage>
        <taxon>Bacteria</taxon>
        <taxon>Bacillati</taxon>
        <taxon>Actinomycetota</taxon>
        <taxon>Actinomycetes</taxon>
        <taxon>Micrococcales</taxon>
        <taxon>Microbacteriaceae</taxon>
        <taxon>Agreia</taxon>
    </lineage>
</organism>
<dbReference type="OrthoDB" id="7626281at2"/>
<dbReference type="EMBL" id="FXAY01000001">
    <property type="protein sequence ID" value="SMG14166.1"/>
    <property type="molecule type" value="Genomic_DNA"/>
</dbReference>
<keyword evidence="15" id="KW-1185">Reference proteome</keyword>
<dbReference type="GO" id="GO:0005267">
    <property type="term" value="F:potassium channel activity"/>
    <property type="evidence" value="ECO:0007669"/>
    <property type="project" value="UniProtKB-KW"/>
</dbReference>
<evidence type="ECO:0000256" key="7">
    <source>
        <dbReference type="ARBA" id="ARBA00022958"/>
    </source>
</evidence>
<keyword evidence="10 13" id="KW-0472">Membrane</keyword>
<feature type="transmembrane region" description="Helical" evidence="13">
    <location>
        <begin position="58"/>
        <end position="75"/>
    </location>
</feature>
<keyword evidence="4" id="KW-0633">Potassium transport</keyword>
<evidence type="ECO:0000256" key="10">
    <source>
        <dbReference type="ARBA" id="ARBA00023136"/>
    </source>
</evidence>
<evidence type="ECO:0000256" key="6">
    <source>
        <dbReference type="ARBA" id="ARBA00022826"/>
    </source>
</evidence>
<accession>A0A1X7IIA7</accession>
<name>A0A1X7IIA7_9MICO</name>
<keyword evidence="11" id="KW-0407">Ion channel</keyword>
<feature type="transmembrane region" description="Helical" evidence="13">
    <location>
        <begin position="124"/>
        <end position="140"/>
    </location>
</feature>
<evidence type="ECO:0000256" key="13">
    <source>
        <dbReference type="SAM" id="Phobius"/>
    </source>
</evidence>
<evidence type="ECO:0000256" key="3">
    <source>
        <dbReference type="ARBA" id="ARBA00022448"/>
    </source>
</evidence>
<evidence type="ECO:0000256" key="1">
    <source>
        <dbReference type="ARBA" id="ARBA00004141"/>
    </source>
</evidence>
<evidence type="ECO:0000313" key="14">
    <source>
        <dbReference type="EMBL" id="SMG14166.1"/>
    </source>
</evidence>
<evidence type="ECO:0000313" key="15">
    <source>
        <dbReference type="Proteomes" id="UP000193244"/>
    </source>
</evidence>
<dbReference type="GO" id="GO:0016020">
    <property type="term" value="C:membrane"/>
    <property type="evidence" value="ECO:0007669"/>
    <property type="project" value="UniProtKB-SubCell"/>
</dbReference>
<keyword evidence="8 13" id="KW-1133">Transmembrane helix</keyword>
<dbReference type="Pfam" id="PF06736">
    <property type="entry name" value="TMEM175"/>
    <property type="match status" value="1"/>
</dbReference>
<dbReference type="InterPro" id="IPR010617">
    <property type="entry name" value="TMEM175-like"/>
</dbReference>
<comment type="subcellular location">
    <subcellularLocation>
        <location evidence="1">Membrane</location>
        <topology evidence="1">Multi-pass membrane protein</topology>
    </subcellularLocation>
</comment>
<keyword evidence="3" id="KW-0813">Transport</keyword>
<evidence type="ECO:0000256" key="11">
    <source>
        <dbReference type="ARBA" id="ARBA00023303"/>
    </source>
</evidence>
<dbReference type="GO" id="GO:0015252">
    <property type="term" value="F:proton channel activity"/>
    <property type="evidence" value="ECO:0007669"/>
    <property type="project" value="InterPro"/>
</dbReference>
<dbReference type="PANTHER" id="PTHR31462">
    <property type="entry name" value="ENDOSOMAL/LYSOSOMAL POTASSIUM CHANNEL TMEM175"/>
    <property type="match status" value="1"/>
</dbReference>
<dbReference type="STRING" id="150121.SAMN06296010_0518"/>
<evidence type="ECO:0000256" key="8">
    <source>
        <dbReference type="ARBA" id="ARBA00022989"/>
    </source>
</evidence>
<gene>
    <name evidence="14" type="ORF">SAMN06296010_0518</name>
</gene>
<feature type="transmembrane region" description="Helical" evidence="13">
    <location>
        <begin position="87"/>
        <end position="112"/>
    </location>
</feature>
<feature type="transmembrane region" description="Helical" evidence="13">
    <location>
        <begin position="21"/>
        <end position="38"/>
    </location>
</feature>
<protein>
    <submittedName>
        <fullName evidence="14">Uncharacterized membrane protein</fullName>
    </submittedName>
</protein>
<sequence>MPRSSALTEQTPGDLARLVTFSDAVVAIAATLLVLPLAENAAQGGMPTLGEIVAESGGQILLLLLGFFVICRFWLNHHDIMRNLVTFDAPLFWANAVWMVSIVLLPFTTGLIGTSDSSDPATTGLYIGNMLITCLAALAMEWHVTRTPSLQTPETRGTARLTGGVVAAIALAIALVLAVLVPAVGPWALLLLAVDGFVTKALRRRTEKPGSPRK</sequence>
<evidence type="ECO:0000256" key="9">
    <source>
        <dbReference type="ARBA" id="ARBA00023065"/>
    </source>
</evidence>
<evidence type="ECO:0000256" key="12">
    <source>
        <dbReference type="ARBA" id="ARBA00034430"/>
    </source>
</evidence>
<reference evidence="15" key="1">
    <citation type="submission" date="2017-04" db="EMBL/GenBank/DDBJ databases">
        <authorList>
            <person name="Varghese N."/>
            <person name="Submissions S."/>
        </authorList>
    </citation>
    <scope>NUCLEOTIDE SEQUENCE [LARGE SCALE GENOMIC DNA]</scope>
    <source>
        <strain evidence="15">VKM Ac-2510</strain>
    </source>
</reference>
<dbReference type="PANTHER" id="PTHR31462:SF5">
    <property type="entry name" value="ENDOSOMAL_LYSOSOMAL PROTON CHANNEL TMEM175"/>
    <property type="match status" value="1"/>
</dbReference>
<comment type="catalytic activity">
    <reaction evidence="12">
        <text>K(+)(in) = K(+)(out)</text>
        <dbReference type="Rhea" id="RHEA:29463"/>
        <dbReference type="ChEBI" id="CHEBI:29103"/>
    </reaction>
</comment>
<feature type="transmembrane region" description="Helical" evidence="13">
    <location>
        <begin position="161"/>
        <end position="181"/>
    </location>
</feature>
<evidence type="ECO:0000256" key="2">
    <source>
        <dbReference type="ARBA" id="ARBA00006920"/>
    </source>
</evidence>
<keyword evidence="7" id="KW-0630">Potassium</keyword>
<evidence type="ECO:0000256" key="4">
    <source>
        <dbReference type="ARBA" id="ARBA00022538"/>
    </source>
</evidence>
<keyword evidence="9" id="KW-0406">Ion transport</keyword>
<evidence type="ECO:0000256" key="5">
    <source>
        <dbReference type="ARBA" id="ARBA00022692"/>
    </source>
</evidence>